<proteinExistence type="predicted"/>
<dbReference type="Pfam" id="PF00657">
    <property type="entry name" value="Lipase_GDSL"/>
    <property type="match status" value="1"/>
</dbReference>
<dbReference type="EMBL" id="QGTJ01000003">
    <property type="protein sequence ID" value="PWV63316.1"/>
    <property type="molecule type" value="Genomic_DNA"/>
</dbReference>
<feature type="signal peptide" evidence="2">
    <location>
        <begin position="1"/>
        <end position="21"/>
    </location>
</feature>
<dbReference type="SUPFAM" id="SSF52266">
    <property type="entry name" value="SGNH hydrolase"/>
    <property type="match status" value="1"/>
</dbReference>
<dbReference type="PANTHER" id="PTHR45648:SF22">
    <property type="entry name" value="GDSL LIPASE_ACYLHYDROLASE FAMILY PROTEIN (AFU_ORTHOLOGUE AFUA_4G14700)"/>
    <property type="match status" value="1"/>
</dbReference>
<dbReference type="AlphaFoldDB" id="A0A317MWP3"/>
<dbReference type="InterPro" id="IPR013424">
    <property type="entry name" value="Ice-binding_C"/>
</dbReference>
<protein>
    <submittedName>
        <fullName evidence="3">Putative secreted protein with PEP-CTERM sorting signal</fullName>
    </submittedName>
</protein>
<comment type="caution">
    <text evidence="3">The sequence shown here is derived from an EMBL/GenBank/DDBJ whole genome shotgun (WGS) entry which is preliminary data.</text>
</comment>
<evidence type="ECO:0000313" key="3">
    <source>
        <dbReference type="EMBL" id="PWV63316.1"/>
    </source>
</evidence>
<dbReference type="PANTHER" id="PTHR45648">
    <property type="entry name" value="GDSL LIPASE/ACYLHYDROLASE FAMILY PROTEIN (AFU_ORTHOLOGUE AFUA_4G14700)"/>
    <property type="match status" value="1"/>
</dbReference>
<accession>A0A317MWP3</accession>
<feature type="chain" id="PRO_5016372051" evidence="2">
    <location>
        <begin position="22"/>
        <end position="352"/>
    </location>
</feature>
<keyword evidence="2" id="KW-0732">Signal</keyword>
<evidence type="ECO:0000256" key="2">
    <source>
        <dbReference type="SAM" id="SignalP"/>
    </source>
</evidence>
<keyword evidence="4" id="KW-1185">Reference proteome</keyword>
<dbReference type="InterPro" id="IPR036514">
    <property type="entry name" value="SGNH_hydro_sf"/>
</dbReference>
<evidence type="ECO:0000313" key="4">
    <source>
        <dbReference type="Proteomes" id="UP000246569"/>
    </source>
</evidence>
<reference evidence="3 4" key="1">
    <citation type="submission" date="2018-05" db="EMBL/GenBank/DDBJ databases">
        <title>Genomic Encyclopedia of Type Strains, Phase IV (KMG-IV): sequencing the most valuable type-strain genomes for metagenomic binning, comparative biology and taxonomic classification.</title>
        <authorList>
            <person name="Goeker M."/>
        </authorList>
    </citation>
    <scope>NUCLEOTIDE SEQUENCE [LARGE SCALE GENOMIC DNA]</scope>
    <source>
        <strain evidence="3 4">DSM 23606</strain>
    </source>
</reference>
<organism evidence="3 4">
    <name type="scientific">Plasticicumulans acidivorans</name>
    <dbReference type="NCBI Taxonomy" id="886464"/>
    <lineage>
        <taxon>Bacteria</taxon>
        <taxon>Pseudomonadati</taxon>
        <taxon>Pseudomonadota</taxon>
        <taxon>Gammaproteobacteria</taxon>
        <taxon>Candidatus Competibacteraceae</taxon>
        <taxon>Plasticicumulans</taxon>
    </lineage>
</organism>
<evidence type="ECO:0000256" key="1">
    <source>
        <dbReference type="ARBA" id="ARBA00022801"/>
    </source>
</evidence>
<dbReference type="InterPro" id="IPR001087">
    <property type="entry name" value="GDSL"/>
</dbReference>
<sequence length="352" mass="36979">MKLFRLACGLFFLCLSANASAVSYSGLYVFGNSLSDSGNMINTLRAYGANPDPDGVYYDGRSSNGPNYVDLLAAELGLDSTPSTAGGTNYAYNAARMTYHPLGTGFYGVDEQIQLYLGSNGGSADADGLYLVWGGTNDLLDLAIGLGNGTVNPDDLSALLYGIASDLTGQITILANAGAQNIVVFNEPSLALSPEAQLYPALLPLLDLLTQNFNSLLDDMLNHLSGPTLYRIDAYSLFADMATNPQNYGLTNTTDACYTGDYKELTGGGSVCASPDEYLFWDGIHPSAAAHVYIAEAVLAQVAIPEPAPLGLLFTGLAILGLRRRQIGKKACISSRVSQPAVLLSASAPLPA</sequence>
<gene>
    <name evidence="3" type="ORF">C7443_103241</name>
</gene>
<dbReference type="CDD" id="cd01846">
    <property type="entry name" value="fatty_acyltransferase_like"/>
    <property type="match status" value="1"/>
</dbReference>
<dbReference type="NCBIfam" id="TIGR02595">
    <property type="entry name" value="PEP_CTERM"/>
    <property type="match status" value="1"/>
</dbReference>
<dbReference type="Gene3D" id="3.40.50.1110">
    <property type="entry name" value="SGNH hydrolase"/>
    <property type="match status" value="1"/>
</dbReference>
<dbReference type="GO" id="GO:0016788">
    <property type="term" value="F:hydrolase activity, acting on ester bonds"/>
    <property type="evidence" value="ECO:0007669"/>
    <property type="project" value="InterPro"/>
</dbReference>
<dbReference type="Proteomes" id="UP000246569">
    <property type="component" value="Unassembled WGS sequence"/>
</dbReference>
<keyword evidence="1" id="KW-0378">Hydrolase</keyword>
<dbReference type="InterPro" id="IPR051058">
    <property type="entry name" value="GDSL_Est/Lipase"/>
</dbReference>
<name>A0A317MWP3_9GAMM</name>